<sequence length="392" mass="44097">MYIIFPSNLLIHNAPRRFFVFLVIATTGSLKPPGIKRHRSPVDATTGVPEDTEAASAKLTQALAKQEYPNQSVVPRDDSNYVLLPADTWCGTFESPAEPETDFTINAYIPDRTRHLWRLDDVITYGFMPYETKYHRNIPDKAERCDPTDYRKDAFKAALKVYLDNVPLNFQETHEDMSKLDFSKPEDRKKVNIRIAFGWPVQGGAWGWTSGGEALRCAQQFASLFLGGLPSSAEDAKDFNKEWLAEVKRTIYHEIGHAFGLDHEHESPLSPTSNKLDPVTATMVATLFDEKSIMLYSGIPYKADPKKVTKDTLFPSHTDFVLLMLMYPDVAEPSGAFAHAAKSMGFNQDSIDVMLGMLKEAFEDPTAIKHNIIDNLRKIIADNINEHARLAV</sequence>
<keyword evidence="2" id="KW-1185">Reference proteome</keyword>
<dbReference type="Gene3D" id="3.40.390.10">
    <property type="entry name" value="Collagenase (Catalytic Domain)"/>
    <property type="match status" value="1"/>
</dbReference>
<dbReference type="GO" id="GO:0008237">
    <property type="term" value="F:metallopeptidase activity"/>
    <property type="evidence" value="ECO:0007669"/>
    <property type="project" value="InterPro"/>
</dbReference>
<dbReference type="InterPro" id="IPR024079">
    <property type="entry name" value="MetalloPept_cat_dom_sf"/>
</dbReference>
<dbReference type="EMBL" id="JACAZF010000006">
    <property type="protein sequence ID" value="KAF7302118.1"/>
    <property type="molecule type" value="Genomic_DNA"/>
</dbReference>
<evidence type="ECO:0000313" key="1">
    <source>
        <dbReference type="EMBL" id="KAF7302118.1"/>
    </source>
</evidence>
<name>A0A8H6W542_9AGAR</name>
<evidence type="ECO:0000313" key="2">
    <source>
        <dbReference type="Proteomes" id="UP000636479"/>
    </source>
</evidence>
<gene>
    <name evidence="1" type="ORF">MIND_00778600</name>
</gene>
<reference evidence="1" key="1">
    <citation type="submission" date="2020-05" db="EMBL/GenBank/DDBJ databases">
        <title>Mycena genomes resolve the evolution of fungal bioluminescence.</title>
        <authorList>
            <person name="Tsai I.J."/>
        </authorList>
    </citation>
    <scope>NUCLEOTIDE SEQUENCE</scope>
    <source>
        <strain evidence="1">171206Taipei</strain>
    </source>
</reference>
<dbReference type="GeneID" id="59346990"/>
<accession>A0A8H6W542</accession>
<dbReference type="RefSeq" id="XP_037220118.1">
    <property type="nucleotide sequence ID" value="XM_037364474.1"/>
</dbReference>
<protein>
    <submittedName>
        <fullName evidence="1">ZnMc domain-containing protein</fullName>
    </submittedName>
</protein>
<dbReference type="OrthoDB" id="5945790at2759"/>
<dbReference type="AlphaFoldDB" id="A0A8H6W542"/>
<dbReference type="Proteomes" id="UP000636479">
    <property type="component" value="Unassembled WGS sequence"/>
</dbReference>
<organism evidence="1 2">
    <name type="scientific">Mycena indigotica</name>
    <dbReference type="NCBI Taxonomy" id="2126181"/>
    <lineage>
        <taxon>Eukaryota</taxon>
        <taxon>Fungi</taxon>
        <taxon>Dikarya</taxon>
        <taxon>Basidiomycota</taxon>
        <taxon>Agaricomycotina</taxon>
        <taxon>Agaricomycetes</taxon>
        <taxon>Agaricomycetidae</taxon>
        <taxon>Agaricales</taxon>
        <taxon>Marasmiineae</taxon>
        <taxon>Mycenaceae</taxon>
        <taxon>Mycena</taxon>
    </lineage>
</organism>
<comment type="caution">
    <text evidence="1">The sequence shown here is derived from an EMBL/GenBank/DDBJ whole genome shotgun (WGS) entry which is preliminary data.</text>
</comment>
<dbReference type="SUPFAM" id="SSF55486">
    <property type="entry name" value="Metalloproteases ('zincins'), catalytic domain"/>
    <property type="match status" value="1"/>
</dbReference>
<proteinExistence type="predicted"/>